<proteinExistence type="predicted"/>
<dbReference type="Pfam" id="PF13030">
    <property type="entry name" value="DUF3891"/>
    <property type="match status" value="1"/>
</dbReference>
<sequence length="253" mass="29675">MIIRTRKDEIVCIAQHDHGYLSGEIASKFRTELLGTCDKYEDAVYAAYEHDCSWIGLDDTPIWNDAQQEPYTFMDYPMSLKLVFYRKGLDDIEKANPYASLLCSKHFASFFHVEEQQDVIEFLRHERQRQQRIREQVVDLSDSTIANHFRMLQFCDDLSLYVCLNEPGVQKAEEFPWYQDGFERTELFNMESGEQLQAEWLDDRTIRVTPTPFTEPFTAVLSYKVVAKEQINKTGIASAYKEAERREQVIHIT</sequence>
<protein>
    <submittedName>
        <fullName evidence="1">Uncharacterized protein</fullName>
    </submittedName>
</protein>
<organism evidence="1 2">
    <name type="scientific">Paenibacillus alvei</name>
    <name type="common">Bacillus alvei</name>
    <dbReference type="NCBI Taxonomy" id="44250"/>
    <lineage>
        <taxon>Bacteria</taxon>
        <taxon>Bacillati</taxon>
        <taxon>Bacillota</taxon>
        <taxon>Bacilli</taxon>
        <taxon>Bacillales</taxon>
        <taxon>Paenibacillaceae</taxon>
        <taxon>Paenibacillus</taxon>
    </lineage>
</organism>
<name>A0A383R707_PAEAL</name>
<evidence type="ECO:0000313" key="2">
    <source>
        <dbReference type="Proteomes" id="UP000304148"/>
    </source>
</evidence>
<dbReference type="InterPro" id="IPR024992">
    <property type="entry name" value="DUF3891"/>
</dbReference>
<dbReference type="Proteomes" id="UP000304148">
    <property type="component" value="Chromosome"/>
</dbReference>
<dbReference type="RefSeq" id="WP_138184734.1">
    <property type="nucleotide sequence ID" value="NZ_LS992241.1"/>
</dbReference>
<accession>A0A383R707</accession>
<dbReference type="AlphaFoldDB" id="A0A383R707"/>
<evidence type="ECO:0000313" key="1">
    <source>
        <dbReference type="EMBL" id="SYX82362.1"/>
    </source>
</evidence>
<dbReference type="EMBL" id="LS992241">
    <property type="protein sequence ID" value="SYX82362.1"/>
    <property type="molecule type" value="Genomic_DNA"/>
</dbReference>
<reference evidence="2" key="1">
    <citation type="submission" date="2018-08" db="EMBL/GenBank/DDBJ databases">
        <authorList>
            <person name="Chevrot R."/>
        </authorList>
    </citation>
    <scope>NUCLEOTIDE SEQUENCE [LARGE SCALE GENOMIC DNA]</scope>
</reference>
<gene>
    <name evidence="1" type="ORF">PBLR_10784</name>
</gene>